<dbReference type="Proteomes" id="UP000050795">
    <property type="component" value="Unassembled WGS sequence"/>
</dbReference>
<keyword evidence="2" id="KW-1185">Reference proteome</keyword>
<feature type="region of interest" description="Disordered" evidence="1">
    <location>
        <begin position="309"/>
        <end position="363"/>
    </location>
</feature>
<feature type="compositionally biased region" description="Low complexity" evidence="1">
    <location>
        <begin position="338"/>
        <end position="363"/>
    </location>
</feature>
<reference evidence="2" key="1">
    <citation type="submission" date="2022-06" db="EMBL/GenBank/DDBJ databases">
        <authorList>
            <person name="Berger JAMES D."/>
            <person name="Berger JAMES D."/>
        </authorList>
    </citation>
    <scope>NUCLEOTIDE SEQUENCE [LARGE SCALE GENOMIC DNA]</scope>
</reference>
<feature type="compositionally biased region" description="Polar residues" evidence="1">
    <location>
        <begin position="58"/>
        <end position="67"/>
    </location>
</feature>
<dbReference type="PROSITE" id="PS51257">
    <property type="entry name" value="PROKAR_LIPOPROTEIN"/>
    <property type="match status" value="1"/>
</dbReference>
<dbReference type="AlphaFoldDB" id="A0AA85J6S8"/>
<evidence type="ECO:0000313" key="3">
    <source>
        <dbReference type="WBParaSite" id="TREG1_134210.1"/>
    </source>
</evidence>
<dbReference type="WBParaSite" id="TREG1_134210.1">
    <property type="protein sequence ID" value="TREG1_134210.1"/>
    <property type="gene ID" value="TREG1_134210"/>
</dbReference>
<protein>
    <submittedName>
        <fullName evidence="3">Uncharacterized protein</fullName>
    </submittedName>
</protein>
<feature type="compositionally biased region" description="Low complexity" evidence="1">
    <location>
        <begin position="309"/>
        <end position="322"/>
    </location>
</feature>
<proteinExistence type="predicted"/>
<organism evidence="2 3">
    <name type="scientific">Trichobilharzia regenti</name>
    <name type="common">Nasal bird schistosome</name>
    <dbReference type="NCBI Taxonomy" id="157069"/>
    <lineage>
        <taxon>Eukaryota</taxon>
        <taxon>Metazoa</taxon>
        <taxon>Spiralia</taxon>
        <taxon>Lophotrochozoa</taxon>
        <taxon>Platyhelminthes</taxon>
        <taxon>Trematoda</taxon>
        <taxon>Digenea</taxon>
        <taxon>Strigeidida</taxon>
        <taxon>Schistosomatoidea</taxon>
        <taxon>Schistosomatidae</taxon>
        <taxon>Trichobilharzia</taxon>
    </lineage>
</organism>
<reference evidence="3" key="2">
    <citation type="submission" date="2023-11" db="UniProtKB">
        <authorList>
            <consortium name="WormBaseParasite"/>
        </authorList>
    </citation>
    <scope>IDENTIFICATION</scope>
</reference>
<evidence type="ECO:0000313" key="2">
    <source>
        <dbReference type="Proteomes" id="UP000050795"/>
    </source>
</evidence>
<evidence type="ECO:0000256" key="1">
    <source>
        <dbReference type="SAM" id="MobiDB-lite"/>
    </source>
</evidence>
<sequence>MTKVRPTHTPQSLVRNFVHSDILYPSTTTSTGCYNTTLHNDANCSMSSDTINIPFPSPSSVSLSQTDPMKDDQQQQQQQPPIHTDHEDVIESVDIDHESNIIDQDVDEEEDDEKDCALAPLQTHMLSTNVQSMHYSSRPRHRGINQVVGQNLTYPQQVMPFFHGNLLNQTSLQQYQQHQQQQHQASCLSQLPSTSNPTAGGYAFQDLVDFSNPQALPAAAAAASLLLFRSTDDDDDWLLLIDTLLGSSNEYPNLIGGILPPPPTIQLPQDQIQSIRSLPISQPILQTPLSNPTLINRNVLNRRNNLPYQQQQQGSLNPQSSGIIPHHRQSMTDSNEGTSEPVVTQTSPSSSSNVYSSNLPSSS</sequence>
<accession>A0AA85J6S8</accession>
<feature type="region of interest" description="Disordered" evidence="1">
    <location>
        <begin position="55"/>
        <end position="83"/>
    </location>
</feature>
<name>A0AA85J6S8_TRIRE</name>